<dbReference type="SUPFAM" id="SSF55326">
    <property type="entry name" value="PurM N-terminal domain-like"/>
    <property type="match status" value="1"/>
</dbReference>
<dbReference type="AlphaFoldDB" id="A0A4U8TMQ3"/>
<dbReference type="EMBL" id="JRMQ02000006">
    <property type="protein sequence ID" value="TLE01792.1"/>
    <property type="molecule type" value="Genomic_DNA"/>
</dbReference>
<dbReference type="Pfam" id="PF00586">
    <property type="entry name" value="AIRS"/>
    <property type="match status" value="1"/>
</dbReference>
<dbReference type="InterPro" id="IPR006283">
    <property type="entry name" value="ThiL-like"/>
</dbReference>
<protein>
    <submittedName>
        <fullName evidence="3">Thiamine-phosphate kinase</fullName>
        <ecNumber evidence="3">2.7.4.16</ecNumber>
    </submittedName>
</protein>
<dbReference type="PANTHER" id="PTHR30270">
    <property type="entry name" value="THIAMINE-MONOPHOSPHATE KINASE"/>
    <property type="match status" value="1"/>
</dbReference>
<comment type="caution">
    <text evidence="3">The sequence shown here is derived from an EMBL/GenBank/DDBJ whole genome shotgun (WGS) entry which is preliminary data.</text>
</comment>
<dbReference type="PANTHER" id="PTHR30270:SF3">
    <property type="entry name" value="THIAMINE-MONOPHOSPHATE KINASE"/>
    <property type="match status" value="1"/>
</dbReference>
<evidence type="ECO:0000313" key="3">
    <source>
        <dbReference type="EMBL" id="TLE01792.1"/>
    </source>
</evidence>
<dbReference type="NCBIfam" id="NF004354">
    <property type="entry name" value="PRK05731.2-3"/>
    <property type="match status" value="1"/>
</dbReference>
<reference evidence="3 4" key="1">
    <citation type="journal article" date="2014" name="Genome Announc.">
        <title>Draft genome sequences of eight enterohepatic helicobacter species isolated from both laboratory and wild rodents.</title>
        <authorList>
            <person name="Sheh A."/>
            <person name="Shen Z."/>
            <person name="Fox J.G."/>
        </authorList>
    </citation>
    <scope>NUCLEOTIDE SEQUENCE [LARGE SCALE GENOMIC DNA]</scope>
    <source>
        <strain evidence="3 4">MIT 01-6451</strain>
    </source>
</reference>
<dbReference type="STRING" id="425400.LS65_09235"/>
<gene>
    <name evidence="3" type="ORF">LS65_005560</name>
</gene>
<dbReference type="InterPro" id="IPR036676">
    <property type="entry name" value="PurM-like_C_sf"/>
</dbReference>
<keyword evidence="1" id="KW-0784">Thiamine biosynthesis</keyword>
<dbReference type="GO" id="GO:0009030">
    <property type="term" value="F:thiamine-phosphate kinase activity"/>
    <property type="evidence" value="ECO:0007669"/>
    <property type="project" value="UniProtKB-EC"/>
</dbReference>
<keyword evidence="3" id="KW-0418">Kinase</keyword>
<evidence type="ECO:0000256" key="1">
    <source>
        <dbReference type="ARBA" id="ARBA00022977"/>
    </source>
</evidence>
<dbReference type="Gene3D" id="3.30.1330.10">
    <property type="entry name" value="PurM-like, N-terminal domain"/>
    <property type="match status" value="1"/>
</dbReference>
<sequence length="327" mass="37430">MANFAVGFDRESYFLSLLEKEAITKGLGDDCCIVNLGYLIHNSSFSQTFARAYKHKAHIHAQDLKSLVIGADSFCEGVHFLKSWFSPYELAQKAFLVNYSDIIAMNAKPLYATLSVALPKSWQKVEIRDFVNGIAHFCRTHHIALIGGDTIGATSLQIHITLFAKAHKHTLYRDKIPPKSLIYYTCDTYPKYTITQSYKLLKTLLHRPKNKHLRARGRFLFPRLRDRFIADCASFLKGGMDISDGILSDVSKLGVINKLHFKPNMPLFAPHLKPLLYSGESYEMLVAIAPKDRLRLKRIALKHRIKVCNIGEFTRKKYMLPPIKYWH</sequence>
<dbReference type="GO" id="GO:0009228">
    <property type="term" value="P:thiamine biosynthetic process"/>
    <property type="evidence" value="ECO:0007669"/>
    <property type="project" value="UniProtKB-KW"/>
</dbReference>
<dbReference type="InterPro" id="IPR016188">
    <property type="entry name" value="PurM-like_N"/>
</dbReference>
<proteinExistence type="predicted"/>
<accession>A0A4U8TMQ3</accession>
<evidence type="ECO:0000313" key="4">
    <source>
        <dbReference type="Proteomes" id="UP000029707"/>
    </source>
</evidence>
<organism evidence="3 4">
    <name type="scientific">Helicobacter japonicus</name>
    <dbReference type="NCBI Taxonomy" id="425400"/>
    <lineage>
        <taxon>Bacteria</taxon>
        <taxon>Pseudomonadati</taxon>
        <taxon>Campylobacterota</taxon>
        <taxon>Epsilonproteobacteria</taxon>
        <taxon>Campylobacterales</taxon>
        <taxon>Helicobacteraceae</taxon>
        <taxon>Helicobacter</taxon>
    </lineage>
</organism>
<dbReference type="Gene3D" id="3.90.650.10">
    <property type="entry name" value="PurM-like C-terminal domain"/>
    <property type="match status" value="1"/>
</dbReference>
<dbReference type="Proteomes" id="UP000029707">
    <property type="component" value="Unassembled WGS sequence"/>
</dbReference>
<dbReference type="OrthoDB" id="9802811at2"/>
<dbReference type="PIRSF" id="PIRSF005303">
    <property type="entry name" value="Thiam_monoph_kin"/>
    <property type="match status" value="1"/>
</dbReference>
<keyword evidence="4" id="KW-1185">Reference proteome</keyword>
<dbReference type="RefSeq" id="WP_138129785.1">
    <property type="nucleotide sequence ID" value="NZ_CAJUDB010000006.1"/>
</dbReference>
<dbReference type="InterPro" id="IPR036921">
    <property type="entry name" value="PurM-like_N_sf"/>
</dbReference>
<dbReference type="SUPFAM" id="SSF56042">
    <property type="entry name" value="PurM C-terminal domain-like"/>
    <property type="match status" value="1"/>
</dbReference>
<dbReference type="EC" id="2.7.4.16" evidence="3"/>
<keyword evidence="3" id="KW-0808">Transferase</keyword>
<feature type="domain" description="PurM-like N-terminal" evidence="2">
    <location>
        <begin position="57"/>
        <end position="160"/>
    </location>
</feature>
<name>A0A4U8TMQ3_9HELI</name>
<dbReference type="GeneID" id="82321886"/>
<evidence type="ECO:0000259" key="2">
    <source>
        <dbReference type="Pfam" id="PF00586"/>
    </source>
</evidence>
<dbReference type="CDD" id="cd02194">
    <property type="entry name" value="ThiL"/>
    <property type="match status" value="1"/>
</dbReference>